<organism evidence="2 3">
    <name type="scientific">Candidatus Roizmanbacteria bacterium CG22_combo_CG10-13_8_21_14_all_38_20</name>
    <dbReference type="NCBI Taxonomy" id="1974862"/>
    <lineage>
        <taxon>Bacteria</taxon>
        <taxon>Candidatus Roizmaniibacteriota</taxon>
    </lineage>
</organism>
<keyword evidence="1" id="KW-0472">Membrane</keyword>
<feature type="transmembrane region" description="Helical" evidence="1">
    <location>
        <begin position="67"/>
        <end position="90"/>
    </location>
</feature>
<feature type="transmembrane region" description="Helical" evidence="1">
    <location>
        <begin position="36"/>
        <end position="55"/>
    </location>
</feature>
<dbReference type="EMBL" id="PCTA01000004">
    <property type="protein sequence ID" value="PIP62076.1"/>
    <property type="molecule type" value="Genomic_DNA"/>
</dbReference>
<sequence length="105" mass="11311">MFRSYQIIWYIVGVVEVVLAFRLLFKLLGANASSGFTSFIYAISAPLAGPFAGILDTTASSSSIIEWSTLITMAVYAVIAYGIIALFQLVKPTNPAEVSQAVDNQ</sequence>
<feature type="transmembrane region" description="Helical" evidence="1">
    <location>
        <begin position="7"/>
        <end position="24"/>
    </location>
</feature>
<comment type="caution">
    <text evidence="2">The sequence shown here is derived from an EMBL/GenBank/DDBJ whole genome shotgun (WGS) entry which is preliminary data.</text>
</comment>
<accession>A0A2H0BWL7</accession>
<gene>
    <name evidence="2" type="ORF">COW99_00790</name>
</gene>
<evidence type="ECO:0000256" key="1">
    <source>
        <dbReference type="SAM" id="Phobius"/>
    </source>
</evidence>
<protein>
    <submittedName>
        <fullName evidence="2">YggT family protein</fullName>
    </submittedName>
</protein>
<keyword evidence="1" id="KW-1133">Transmembrane helix</keyword>
<name>A0A2H0BWL7_9BACT</name>
<proteinExistence type="predicted"/>
<keyword evidence="1" id="KW-0812">Transmembrane</keyword>
<dbReference type="Proteomes" id="UP000231246">
    <property type="component" value="Unassembled WGS sequence"/>
</dbReference>
<dbReference type="AlphaFoldDB" id="A0A2H0BWL7"/>
<reference evidence="2 3" key="1">
    <citation type="submission" date="2017-09" db="EMBL/GenBank/DDBJ databases">
        <title>Depth-based differentiation of microbial function through sediment-hosted aquifers and enrichment of novel symbionts in the deep terrestrial subsurface.</title>
        <authorList>
            <person name="Probst A.J."/>
            <person name="Ladd B."/>
            <person name="Jarett J.K."/>
            <person name="Geller-Mcgrath D.E."/>
            <person name="Sieber C.M."/>
            <person name="Emerson J.B."/>
            <person name="Anantharaman K."/>
            <person name="Thomas B.C."/>
            <person name="Malmstrom R."/>
            <person name="Stieglmeier M."/>
            <person name="Klingl A."/>
            <person name="Woyke T."/>
            <person name="Ryan C.M."/>
            <person name="Banfield J.F."/>
        </authorList>
    </citation>
    <scope>NUCLEOTIDE SEQUENCE [LARGE SCALE GENOMIC DNA]</scope>
    <source>
        <strain evidence="2">CG22_combo_CG10-13_8_21_14_all_38_20</strain>
    </source>
</reference>
<evidence type="ECO:0000313" key="3">
    <source>
        <dbReference type="Proteomes" id="UP000231246"/>
    </source>
</evidence>
<evidence type="ECO:0000313" key="2">
    <source>
        <dbReference type="EMBL" id="PIP62076.1"/>
    </source>
</evidence>